<feature type="transmembrane region" description="Helical" evidence="1">
    <location>
        <begin position="369"/>
        <end position="386"/>
    </location>
</feature>
<evidence type="ECO:0000313" key="3">
    <source>
        <dbReference type="EMBL" id="MBF4499738.1"/>
    </source>
</evidence>
<feature type="transmembrane region" description="Helical" evidence="1">
    <location>
        <begin position="392"/>
        <end position="410"/>
    </location>
</feature>
<dbReference type="EMBL" id="JADKPV010000001">
    <property type="protein sequence ID" value="MBF4499738.1"/>
    <property type="molecule type" value="Genomic_DNA"/>
</dbReference>
<protein>
    <submittedName>
        <fullName evidence="3">PH domain-containing protein</fullName>
    </submittedName>
</protein>
<dbReference type="PANTHER" id="PTHR34473:SF2">
    <property type="entry name" value="UPF0699 TRANSMEMBRANE PROTEIN YDBT"/>
    <property type="match status" value="1"/>
</dbReference>
<evidence type="ECO:0000259" key="2">
    <source>
        <dbReference type="Pfam" id="PF03703"/>
    </source>
</evidence>
<reference evidence="3" key="1">
    <citation type="submission" date="2020-11" db="EMBL/GenBank/DDBJ databases">
        <title>Multidrug resistant novel bacterium Savagea serpentis sp. nov., isolated from the scats of a vine snake (Ahaetulla nasuta).</title>
        <authorList>
            <person name="Venkata Ramana V."/>
            <person name="Vikas Patil S."/>
            <person name="Yogita Lugani V."/>
        </authorList>
    </citation>
    <scope>NUCLEOTIDE SEQUENCE</scope>
    <source>
        <strain evidence="3">SN6</strain>
    </source>
</reference>
<evidence type="ECO:0000256" key="1">
    <source>
        <dbReference type="SAM" id="Phobius"/>
    </source>
</evidence>
<dbReference type="AlphaFoldDB" id="A0A8J7KGG2"/>
<feature type="transmembrane region" description="Helical" evidence="1">
    <location>
        <begin position="237"/>
        <end position="261"/>
    </location>
</feature>
<feature type="domain" description="YdbS-like PH" evidence="2">
    <location>
        <begin position="63"/>
        <end position="142"/>
    </location>
</feature>
<proteinExistence type="predicted"/>
<dbReference type="Pfam" id="PF03703">
    <property type="entry name" value="bPH_2"/>
    <property type="match status" value="3"/>
</dbReference>
<dbReference type="RefSeq" id="WP_194561228.1">
    <property type="nucleotide sequence ID" value="NZ_JADKPV010000001.1"/>
</dbReference>
<keyword evidence="4" id="KW-1185">Reference proteome</keyword>
<feature type="transmembrane region" description="Helical" evidence="1">
    <location>
        <begin position="38"/>
        <end position="61"/>
    </location>
</feature>
<dbReference type="InterPro" id="IPR005182">
    <property type="entry name" value="YdbS-like_PH"/>
</dbReference>
<dbReference type="PIRSF" id="PIRSF026631">
    <property type="entry name" value="UCP026631"/>
    <property type="match status" value="1"/>
</dbReference>
<feature type="transmembrane region" description="Helical" evidence="1">
    <location>
        <begin position="197"/>
        <end position="217"/>
    </location>
</feature>
<dbReference type="PANTHER" id="PTHR34473">
    <property type="entry name" value="UPF0699 TRANSMEMBRANE PROTEIN YDBS"/>
    <property type="match status" value="1"/>
</dbReference>
<name>A0A8J7KGG2_9BACL</name>
<evidence type="ECO:0000313" key="4">
    <source>
        <dbReference type="Proteomes" id="UP000622653"/>
    </source>
</evidence>
<dbReference type="InterPro" id="IPR014529">
    <property type="entry name" value="UCP026631"/>
</dbReference>
<sequence>MENRRFHFLSVILQIASFFKSWFFPLLLIFVFNFNNDALLWTIARYVALFFIIWSIVEAILTWRTTTYRFEEEQVVLKHGIFSKTRQTIDYDRIQNIQRKTSALHKILGLTTLTLETGATGDDASIELDAIRPEEATEIEQKLHAKQKQMTFGPPLPNVQWDMRLNRESTPPLELDTKEQRKLHFEPTERDTVRATFASLSFFALIPILATLFFKAIDLFKLEDQASRWVDLFSGNWLLITAASIALLLISLVFGLIITYFRFGRFMIESDDERVYIQRGIFSEQSFTMKKKNVQGIQIEQTFLKRLLKLSQIKLISVGKIGDLEQEANSLYPFLPVKKSASLLADILPQFAIQPTLEKLPKSSLWMKLIRLPIFAIIVFIIIHFWGKSYWWGALALFLTYAGRLLEYIFTRYQIDGEHIVLKTGAWTTETFITKRNLIIEIEVKRSAFQKMFGLCTVVMTNRSKPIHVHTIQDVPTDFAETFIHWYANRQVETLES</sequence>
<comment type="caution">
    <text evidence="3">The sequence shown here is derived from an EMBL/GenBank/DDBJ whole genome shotgun (WGS) entry which is preliminary data.</text>
</comment>
<feature type="transmembrane region" description="Helical" evidence="1">
    <location>
        <begin position="12"/>
        <end position="32"/>
    </location>
</feature>
<keyword evidence="1" id="KW-0812">Transmembrane</keyword>
<gene>
    <name evidence="3" type="ORF">IRY55_00065</name>
</gene>
<accession>A0A8J7KGG2</accession>
<keyword evidence="1" id="KW-1133">Transmembrane helix</keyword>
<keyword evidence="1" id="KW-0472">Membrane</keyword>
<feature type="domain" description="YdbS-like PH" evidence="2">
    <location>
        <begin position="408"/>
        <end position="478"/>
    </location>
</feature>
<feature type="domain" description="YdbS-like PH" evidence="2">
    <location>
        <begin position="263"/>
        <end position="343"/>
    </location>
</feature>
<organism evidence="3 4">
    <name type="scientific">Savagea serpentis</name>
    <dbReference type="NCBI Taxonomy" id="2785297"/>
    <lineage>
        <taxon>Bacteria</taxon>
        <taxon>Bacillati</taxon>
        <taxon>Bacillota</taxon>
        <taxon>Bacilli</taxon>
        <taxon>Bacillales</taxon>
        <taxon>Caryophanaceae</taxon>
        <taxon>Savagea</taxon>
    </lineage>
</organism>
<dbReference type="Proteomes" id="UP000622653">
    <property type="component" value="Unassembled WGS sequence"/>
</dbReference>